<dbReference type="InterPro" id="IPR011990">
    <property type="entry name" value="TPR-like_helical_dom_sf"/>
</dbReference>
<dbReference type="InterPro" id="IPR018060">
    <property type="entry name" value="HTH_AraC"/>
</dbReference>
<keyword evidence="6" id="KW-1185">Reference proteome</keyword>
<keyword evidence="3" id="KW-0812">Transmembrane</keyword>
<dbReference type="SUPFAM" id="SSF48452">
    <property type="entry name" value="TPR-like"/>
    <property type="match status" value="2"/>
</dbReference>
<dbReference type="SUPFAM" id="SSF46689">
    <property type="entry name" value="Homeodomain-like"/>
    <property type="match status" value="1"/>
</dbReference>
<evidence type="ECO:0000256" key="2">
    <source>
        <dbReference type="ARBA" id="ARBA00023163"/>
    </source>
</evidence>
<dbReference type="Gene3D" id="1.10.10.60">
    <property type="entry name" value="Homeodomain-like"/>
    <property type="match status" value="2"/>
</dbReference>
<feature type="domain" description="HTH araC/xylS-type" evidence="4">
    <location>
        <begin position="431"/>
        <end position="533"/>
    </location>
</feature>
<organism evidence="5 6">
    <name type="scientific">Chryseobacterium tagetis</name>
    <dbReference type="NCBI Taxonomy" id="2801334"/>
    <lineage>
        <taxon>Bacteria</taxon>
        <taxon>Pseudomonadati</taxon>
        <taxon>Bacteroidota</taxon>
        <taxon>Flavobacteriia</taxon>
        <taxon>Flavobacteriales</taxon>
        <taxon>Weeksellaceae</taxon>
        <taxon>Chryseobacterium group</taxon>
        <taxon>Chryseobacterium</taxon>
    </lineage>
</organism>
<evidence type="ECO:0000313" key="5">
    <source>
        <dbReference type="EMBL" id="MCA6065987.1"/>
    </source>
</evidence>
<evidence type="ECO:0000256" key="1">
    <source>
        <dbReference type="ARBA" id="ARBA00023015"/>
    </source>
</evidence>
<comment type="caution">
    <text evidence="5">The sequence shown here is derived from an EMBL/GenBank/DDBJ whole genome shotgun (WGS) entry which is preliminary data.</text>
</comment>
<keyword evidence="3" id="KW-1133">Transmembrane helix</keyword>
<evidence type="ECO:0000259" key="4">
    <source>
        <dbReference type="PROSITE" id="PS01124"/>
    </source>
</evidence>
<dbReference type="SMART" id="SM00342">
    <property type="entry name" value="HTH_ARAC"/>
    <property type="match status" value="1"/>
</dbReference>
<proteinExistence type="predicted"/>
<keyword evidence="3" id="KW-0472">Membrane</keyword>
<keyword evidence="2" id="KW-0804">Transcription</keyword>
<dbReference type="Gene3D" id="1.25.40.10">
    <property type="entry name" value="Tetratricopeptide repeat domain"/>
    <property type="match status" value="1"/>
</dbReference>
<dbReference type="RefSeq" id="WP_225685982.1">
    <property type="nucleotide sequence ID" value="NZ_JAERSE020000001.1"/>
</dbReference>
<dbReference type="Pfam" id="PF12833">
    <property type="entry name" value="HTH_18"/>
    <property type="match status" value="1"/>
</dbReference>
<dbReference type="EMBL" id="JAERSE020000001">
    <property type="protein sequence ID" value="MCA6065987.1"/>
    <property type="molecule type" value="Genomic_DNA"/>
</dbReference>
<dbReference type="InterPro" id="IPR009057">
    <property type="entry name" value="Homeodomain-like_sf"/>
</dbReference>
<dbReference type="Proteomes" id="UP000618240">
    <property type="component" value="Unassembled WGS sequence"/>
</dbReference>
<sequence length="549" mass="63834">MKQLLCLFFIVFSSFNLFNAKDKLLCPENKEVDRLMDEAIALNREGKSKEAIGVLQKTIDLSKSVGCEKGELAATKNMMLVYSHAYDYKNALQISERVKDLALNQKNYKTLATLYGTRATLYDNMGLYNESLKEYETGLQYAKLIPDADTSHYEMSLIYYNLSPYYQNRNDDKVLYYLEKSREEILKVSDNSEEISLEKKIDMLISVNMNLGIYYKDSQNKRKDIKLSEYYFMEALKSLDQAKGEVDAYTRIDLYQALQEFYKLKKDYKKSIEYGEKMLVLEKSNSMPYNRRVGYMVLAKSYLGIGDNKMSQKYLDLYSKLNDSILTIEKEAVEVPVKKIISETKKNSDYTIKKIALISLTFLVLITVIMVIYRKRSNKILHNKYQNIIAKLNSEKEASNEAKISDDIESIKIKLPANTPDETTKILLQKLKKFETSEKFLKKEINTSWLASNLNTNPKYLSETINTYKGKNFTNYINGLRIDYIVRKLYNDPKYREYKISYLAEECGYASSQVFVIAFKKINEVTPSYFIKNLKEDQVNTQSQEHLAS</sequence>
<feature type="transmembrane region" description="Helical" evidence="3">
    <location>
        <begin position="355"/>
        <end position="373"/>
    </location>
</feature>
<name>A0ABS7ZXR4_9FLAO</name>
<gene>
    <name evidence="5" type="ORF">JI747_002285</name>
</gene>
<protein>
    <submittedName>
        <fullName evidence="5">Helix-turn-helix domain-containing protein</fullName>
    </submittedName>
</protein>
<keyword evidence="1" id="KW-0805">Transcription regulation</keyword>
<reference evidence="5 6" key="1">
    <citation type="submission" date="2021-09" db="EMBL/GenBank/DDBJ databases">
        <title>Genome sequencing and assembly of Chryseobacterium sp. RG1.</title>
        <authorList>
            <person name="Chhetri G."/>
        </authorList>
    </citation>
    <scope>NUCLEOTIDE SEQUENCE [LARGE SCALE GENOMIC DNA]</scope>
    <source>
        <strain evidence="5 6">RG1</strain>
    </source>
</reference>
<dbReference type="PROSITE" id="PS01124">
    <property type="entry name" value="HTH_ARAC_FAMILY_2"/>
    <property type="match status" value="1"/>
</dbReference>
<evidence type="ECO:0000256" key="3">
    <source>
        <dbReference type="SAM" id="Phobius"/>
    </source>
</evidence>
<evidence type="ECO:0000313" key="6">
    <source>
        <dbReference type="Proteomes" id="UP000618240"/>
    </source>
</evidence>
<accession>A0ABS7ZXR4</accession>